<dbReference type="EMBL" id="CM043808">
    <property type="protein sequence ID" value="KAI4801820.1"/>
    <property type="molecule type" value="Genomic_DNA"/>
</dbReference>
<protein>
    <submittedName>
        <fullName evidence="1">Uncharacterized protein</fullName>
    </submittedName>
</protein>
<reference evidence="1" key="1">
    <citation type="submission" date="2022-05" db="EMBL/GenBank/DDBJ databases">
        <title>Chromosome-level genome of Chaenocephalus aceratus.</title>
        <authorList>
            <person name="Park H."/>
        </authorList>
    </citation>
    <scope>NUCLEOTIDE SEQUENCE</scope>
    <source>
        <strain evidence="1">KU_202001</strain>
    </source>
</reference>
<accession>A0ACB9VQF0</accession>
<proteinExistence type="predicted"/>
<sequence>MSRHATGVQASVQECPPSSPPLPADHVLHSAAVLFPGAFDQHGCPLIVFPVEEQAKLSSDVSKAEVVDFINHFLGLHNRKQEKEGLVSVVADLRQASLQTSRFIAETLLLLEVSSWQSALWEAAVEDGLQQLPMVVQMMDMWFQNKAPLGGHSNGFRKGWHVCEGLLMQA</sequence>
<evidence type="ECO:0000313" key="1">
    <source>
        <dbReference type="EMBL" id="KAI4801820.1"/>
    </source>
</evidence>
<name>A0ACB9VQF0_CHAAC</name>
<evidence type="ECO:0000313" key="2">
    <source>
        <dbReference type="Proteomes" id="UP001057452"/>
    </source>
</evidence>
<dbReference type="Proteomes" id="UP001057452">
    <property type="component" value="Chromosome 24"/>
</dbReference>
<comment type="caution">
    <text evidence="1">The sequence shown here is derived from an EMBL/GenBank/DDBJ whole genome shotgun (WGS) entry which is preliminary data.</text>
</comment>
<gene>
    <name evidence="1" type="ORF">KUCAC02_019691</name>
</gene>
<organism evidence="1 2">
    <name type="scientific">Chaenocephalus aceratus</name>
    <name type="common">Blackfin icefish</name>
    <name type="synonym">Chaenichthys aceratus</name>
    <dbReference type="NCBI Taxonomy" id="36190"/>
    <lineage>
        <taxon>Eukaryota</taxon>
        <taxon>Metazoa</taxon>
        <taxon>Chordata</taxon>
        <taxon>Craniata</taxon>
        <taxon>Vertebrata</taxon>
        <taxon>Euteleostomi</taxon>
        <taxon>Actinopterygii</taxon>
        <taxon>Neopterygii</taxon>
        <taxon>Teleostei</taxon>
        <taxon>Neoteleostei</taxon>
        <taxon>Acanthomorphata</taxon>
        <taxon>Eupercaria</taxon>
        <taxon>Perciformes</taxon>
        <taxon>Notothenioidei</taxon>
        <taxon>Channichthyidae</taxon>
        <taxon>Chaenocephalus</taxon>
    </lineage>
</organism>
<keyword evidence="2" id="KW-1185">Reference proteome</keyword>